<evidence type="ECO:0000313" key="2">
    <source>
        <dbReference type="Proteomes" id="UP001298593"/>
    </source>
</evidence>
<sequence length="115" mass="12880">MFDSWTCDADHPTLFRIDRQVAVFAHDALPSSGRRPADQVPLWVKAFGVRIEAHMQARQVAWVRRSDGTWLAIALVSAGSSNGRVQVTLPMCLDPSQLSTDLNLVRPYEQPQPPR</sequence>
<proteinExistence type="predicted"/>
<organism evidence="1 2">
    <name type="scientific">[Mycobacterium] nativiensis</name>
    <dbReference type="NCBI Taxonomy" id="2855503"/>
    <lineage>
        <taxon>Bacteria</taxon>
        <taxon>Bacillati</taxon>
        <taxon>Actinomycetota</taxon>
        <taxon>Actinomycetes</taxon>
        <taxon>Mycobacteriales</taxon>
        <taxon>Mycobacteriaceae</taxon>
        <taxon>Mycolicibacter</taxon>
    </lineage>
</organism>
<reference evidence="1 2" key="1">
    <citation type="submission" date="2023-12" db="EMBL/GenBank/DDBJ databases">
        <title>Description of new species of Mycobacterium terrae complex isolated from sewage at the Sao Paulo Zoological Park Foundation in Brazil.</title>
        <authorList>
            <person name="Romagnoli C.L."/>
            <person name="Conceicao E.C."/>
            <person name="Machado E."/>
            <person name="Barreto L.B.P.F."/>
            <person name="Sharma A."/>
            <person name="Silva N.M."/>
            <person name="Marques L.E."/>
            <person name="Juliana M.A."/>
            <person name="Lourenco M.C.S."/>
            <person name="Digiampietri L.A."/>
            <person name="Suffys P.N."/>
            <person name="Viana-Niero C."/>
        </authorList>
    </citation>
    <scope>NUCLEOTIDE SEQUENCE [LARGE SCALE GENOMIC DNA]</scope>
    <source>
        <strain evidence="1 2">MYC340</strain>
    </source>
</reference>
<evidence type="ECO:0000313" key="1">
    <source>
        <dbReference type="EMBL" id="MEB3033314.1"/>
    </source>
</evidence>
<dbReference type="EMBL" id="JAYJJU010000018">
    <property type="protein sequence ID" value="MEB3033314.1"/>
    <property type="molecule type" value="Genomic_DNA"/>
</dbReference>
<keyword evidence="2" id="KW-1185">Reference proteome</keyword>
<protein>
    <submittedName>
        <fullName evidence="1">Uncharacterized protein</fullName>
    </submittedName>
</protein>
<dbReference type="Proteomes" id="UP001298593">
    <property type="component" value="Unassembled WGS sequence"/>
</dbReference>
<dbReference type="RefSeq" id="WP_329780116.1">
    <property type="nucleotide sequence ID" value="NZ_JAYJJU010000018.1"/>
</dbReference>
<accession>A0ABU5XZ95</accession>
<name>A0ABU5XZ95_9MYCO</name>
<gene>
    <name evidence="1" type="ORF">KV113_17320</name>
</gene>
<comment type="caution">
    <text evidence="1">The sequence shown here is derived from an EMBL/GenBank/DDBJ whole genome shotgun (WGS) entry which is preliminary data.</text>
</comment>